<reference evidence="2 3" key="1">
    <citation type="submission" date="2020-02" db="EMBL/GenBank/DDBJ databases">
        <title>Albibacoteraceae fam. nov., the first described family within the subdivision 4 Verrucomicrobia.</title>
        <authorList>
            <person name="Xi F."/>
        </authorList>
    </citation>
    <scope>NUCLEOTIDE SEQUENCE [LARGE SCALE GENOMIC DNA]</scope>
    <source>
        <strain evidence="2 3">CK1056</strain>
    </source>
</reference>
<gene>
    <name evidence="2" type="ORF">G0Q06_01275</name>
</gene>
<dbReference type="EMBL" id="JAAGNX010000001">
    <property type="protein sequence ID" value="NDV61073.1"/>
    <property type="molecule type" value="Genomic_DNA"/>
</dbReference>
<dbReference type="Proteomes" id="UP000478417">
    <property type="component" value="Unassembled WGS sequence"/>
</dbReference>
<comment type="caution">
    <text evidence="2">The sequence shown here is derived from an EMBL/GenBank/DDBJ whole genome shotgun (WGS) entry which is preliminary data.</text>
</comment>
<name>A0A6B2LXQ7_9BACT</name>
<accession>A0A6B2LXQ7</accession>
<sequence length="202" mass="21836">MKTALLLCRCFTVLLIVGLSGPLSGHSGIDSGGGKSAIGTSQNHVSIGSPFETAPGTAGGYRILVGLIEVMYPSLPLDPNADLDGNGLPDWWELENFGHIGVDPDDDPDKDRATNKMEMLAKTDPNDPASVFRPAVYLDGTDLILPVQTQTERNYIIWGSHDLSDWTLLDTLVGDETLVEWSYPIGDPADLPYFLLVEIVLP</sequence>
<feature type="chain" id="PRO_5025500039" evidence="1">
    <location>
        <begin position="26"/>
        <end position="202"/>
    </location>
</feature>
<feature type="signal peptide" evidence="1">
    <location>
        <begin position="1"/>
        <end position="25"/>
    </location>
</feature>
<dbReference type="AlphaFoldDB" id="A0A6B2LXQ7"/>
<evidence type="ECO:0000256" key="1">
    <source>
        <dbReference type="SAM" id="SignalP"/>
    </source>
</evidence>
<evidence type="ECO:0000313" key="2">
    <source>
        <dbReference type="EMBL" id="NDV61073.1"/>
    </source>
</evidence>
<evidence type="ECO:0000313" key="3">
    <source>
        <dbReference type="Proteomes" id="UP000478417"/>
    </source>
</evidence>
<organism evidence="2 3">
    <name type="scientific">Oceanipulchritudo coccoides</name>
    <dbReference type="NCBI Taxonomy" id="2706888"/>
    <lineage>
        <taxon>Bacteria</taxon>
        <taxon>Pseudomonadati</taxon>
        <taxon>Verrucomicrobiota</taxon>
        <taxon>Opitutia</taxon>
        <taxon>Puniceicoccales</taxon>
        <taxon>Oceanipulchritudinaceae</taxon>
        <taxon>Oceanipulchritudo</taxon>
    </lineage>
</organism>
<protein>
    <submittedName>
        <fullName evidence="2">Uncharacterized protein</fullName>
    </submittedName>
</protein>
<keyword evidence="1" id="KW-0732">Signal</keyword>
<proteinExistence type="predicted"/>
<dbReference type="RefSeq" id="WP_163961667.1">
    <property type="nucleotide sequence ID" value="NZ_JAAGNX010000001.1"/>
</dbReference>
<keyword evidence="3" id="KW-1185">Reference proteome</keyword>